<feature type="non-terminal residue" evidence="2">
    <location>
        <position position="1"/>
    </location>
</feature>
<dbReference type="EMBL" id="JANPWB010000001">
    <property type="protein sequence ID" value="KAJ1214468.1"/>
    <property type="molecule type" value="Genomic_DNA"/>
</dbReference>
<comment type="caution">
    <text evidence="2">The sequence shown here is derived from an EMBL/GenBank/DDBJ whole genome shotgun (WGS) entry which is preliminary data.</text>
</comment>
<sequence length="131" mass="14608">VCRRAPEETPSWRSPNASPDRQPRRHGDASGRRRKSAPEFRVAESEEGHGGTRWLCSSGRETDPERETAEKSETRRNGEPDAPREETERSANPGYSRGEPKEGTEEPPREETEDATACHGPGGSWLDKVRA</sequence>
<evidence type="ECO:0000313" key="3">
    <source>
        <dbReference type="Proteomes" id="UP001066276"/>
    </source>
</evidence>
<proteinExistence type="predicted"/>
<evidence type="ECO:0000256" key="1">
    <source>
        <dbReference type="SAM" id="MobiDB-lite"/>
    </source>
</evidence>
<name>A0AAV7WMH1_PLEWA</name>
<reference evidence="2" key="1">
    <citation type="journal article" date="2022" name="bioRxiv">
        <title>Sequencing and chromosome-scale assembly of the giantPleurodeles waltlgenome.</title>
        <authorList>
            <person name="Brown T."/>
            <person name="Elewa A."/>
            <person name="Iarovenko S."/>
            <person name="Subramanian E."/>
            <person name="Araus A.J."/>
            <person name="Petzold A."/>
            <person name="Susuki M."/>
            <person name="Suzuki K.-i.T."/>
            <person name="Hayashi T."/>
            <person name="Toyoda A."/>
            <person name="Oliveira C."/>
            <person name="Osipova E."/>
            <person name="Leigh N.D."/>
            <person name="Simon A."/>
            <person name="Yun M.H."/>
        </authorList>
    </citation>
    <scope>NUCLEOTIDE SEQUENCE</scope>
    <source>
        <strain evidence="2">20211129_DDA</strain>
        <tissue evidence="2">Liver</tissue>
    </source>
</reference>
<feature type="region of interest" description="Disordered" evidence="1">
    <location>
        <begin position="1"/>
        <end position="131"/>
    </location>
</feature>
<dbReference type="AlphaFoldDB" id="A0AAV7WMH1"/>
<dbReference type="Proteomes" id="UP001066276">
    <property type="component" value="Chromosome 1_1"/>
</dbReference>
<evidence type="ECO:0000313" key="2">
    <source>
        <dbReference type="EMBL" id="KAJ1214468.1"/>
    </source>
</evidence>
<keyword evidence="3" id="KW-1185">Reference proteome</keyword>
<accession>A0AAV7WMH1</accession>
<feature type="non-terminal residue" evidence="2">
    <location>
        <position position="131"/>
    </location>
</feature>
<gene>
    <name evidence="2" type="ORF">NDU88_002087</name>
</gene>
<feature type="compositionally biased region" description="Basic and acidic residues" evidence="1">
    <location>
        <begin position="60"/>
        <end position="89"/>
    </location>
</feature>
<feature type="compositionally biased region" description="Basic and acidic residues" evidence="1">
    <location>
        <begin position="21"/>
        <end position="50"/>
    </location>
</feature>
<organism evidence="2 3">
    <name type="scientific">Pleurodeles waltl</name>
    <name type="common">Iberian ribbed newt</name>
    <dbReference type="NCBI Taxonomy" id="8319"/>
    <lineage>
        <taxon>Eukaryota</taxon>
        <taxon>Metazoa</taxon>
        <taxon>Chordata</taxon>
        <taxon>Craniata</taxon>
        <taxon>Vertebrata</taxon>
        <taxon>Euteleostomi</taxon>
        <taxon>Amphibia</taxon>
        <taxon>Batrachia</taxon>
        <taxon>Caudata</taxon>
        <taxon>Salamandroidea</taxon>
        <taxon>Salamandridae</taxon>
        <taxon>Pleurodelinae</taxon>
        <taxon>Pleurodeles</taxon>
    </lineage>
</organism>
<feature type="compositionally biased region" description="Basic and acidic residues" evidence="1">
    <location>
        <begin position="98"/>
        <end position="110"/>
    </location>
</feature>
<protein>
    <submittedName>
        <fullName evidence="2">Uncharacterized protein</fullName>
    </submittedName>
</protein>